<dbReference type="Pfam" id="PF05932">
    <property type="entry name" value="CesT"/>
    <property type="match status" value="1"/>
</dbReference>
<protein>
    <submittedName>
        <fullName evidence="1">Uncharacterized protein</fullName>
    </submittedName>
</protein>
<dbReference type="Proteomes" id="UP000321577">
    <property type="component" value="Unassembled WGS sequence"/>
</dbReference>
<dbReference type="RefSeq" id="WP_146849796.1">
    <property type="nucleotide sequence ID" value="NZ_BKAG01000008.1"/>
</dbReference>
<comment type="caution">
    <text evidence="1">The sequence shown here is derived from an EMBL/GenBank/DDBJ whole genome shotgun (WGS) entry which is preliminary data.</text>
</comment>
<keyword evidence="2" id="KW-1185">Reference proteome</keyword>
<evidence type="ECO:0000313" key="2">
    <source>
        <dbReference type="Proteomes" id="UP000321577"/>
    </source>
</evidence>
<sequence>MHSSPDIETPLAEVPAALAYIIADFGNYAGLEGLAFDEQNQIHLTFDDIEITIEFINDTVGLILQAVVGPVDLEDEVYMMRWLNAMNGAGFRIGAGVATLVPDTNTLVWSDRLLAESLSIDSLQVAFDRAVHHVRAWRDALDDAGNPELESADEQGTSLAAMVRI</sequence>
<gene>
    <name evidence="1" type="ORF">BGE01nite_14840</name>
</gene>
<accession>A0A512M644</accession>
<evidence type="ECO:0000313" key="1">
    <source>
        <dbReference type="EMBL" id="GEP42193.1"/>
    </source>
</evidence>
<dbReference type="AlphaFoldDB" id="A0A512M644"/>
<dbReference type="InterPro" id="IPR010261">
    <property type="entry name" value="Tir_chaperone"/>
</dbReference>
<organism evidence="1 2">
    <name type="scientific">Brevifollis gellanilyticus</name>
    <dbReference type="NCBI Taxonomy" id="748831"/>
    <lineage>
        <taxon>Bacteria</taxon>
        <taxon>Pseudomonadati</taxon>
        <taxon>Verrucomicrobiota</taxon>
        <taxon>Verrucomicrobiia</taxon>
        <taxon>Verrucomicrobiales</taxon>
        <taxon>Verrucomicrobiaceae</taxon>
    </lineage>
</organism>
<dbReference type="Gene3D" id="3.30.1460.10">
    <property type="match status" value="1"/>
</dbReference>
<name>A0A512M644_9BACT</name>
<dbReference type="EMBL" id="BKAG01000008">
    <property type="protein sequence ID" value="GEP42193.1"/>
    <property type="molecule type" value="Genomic_DNA"/>
</dbReference>
<dbReference type="CDD" id="cd16364">
    <property type="entry name" value="T3SC_I-like"/>
    <property type="match status" value="1"/>
</dbReference>
<reference evidence="1 2" key="1">
    <citation type="submission" date="2019-07" db="EMBL/GenBank/DDBJ databases">
        <title>Whole genome shotgun sequence of Brevifollis gellanilyticus NBRC 108608.</title>
        <authorList>
            <person name="Hosoyama A."/>
            <person name="Uohara A."/>
            <person name="Ohji S."/>
            <person name="Ichikawa N."/>
        </authorList>
    </citation>
    <scope>NUCLEOTIDE SEQUENCE [LARGE SCALE GENOMIC DNA]</scope>
    <source>
        <strain evidence="1 2">NBRC 108608</strain>
    </source>
</reference>
<dbReference type="SUPFAM" id="SSF69635">
    <property type="entry name" value="Type III secretory system chaperone-like"/>
    <property type="match status" value="1"/>
</dbReference>
<proteinExistence type="predicted"/>
<dbReference type="GO" id="GO:0030254">
    <property type="term" value="P:protein secretion by the type III secretion system"/>
    <property type="evidence" value="ECO:0007669"/>
    <property type="project" value="InterPro"/>
</dbReference>